<accession>A0A0G4GFC0</accession>
<dbReference type="PhylomeDB" id="A0A0G4GFC0"/>
<feature type="transmembrane region" description="Helical" evidence="7">
    <location>
        <begin position="272"/>
        <end position="291"/>
    </location>
</feature>
<dbReference type="InterPro" id="IPR016439">
    <property type="entry name" value="Lag1/Lac1-like"/>
</dbReference>
<name>A0A0G4GFC0_9ALVE</name>
<dbReference type="Pfam" id="PF03798">
    <property type="entry name" value="TRAM_LAG1_CLN8"/>
    <property type="match status" value="1"/>
</dbReference>
<keyword evidence="4 5" id="KW-0472">Membrane</keyword>
<sequence length="380" mass="44136">MTLEAEIVSRIEPAAQLVVGGIVSFGMFMRSLIANPMISFRWDGMVVMNVCLALFVLRFALAGAINYPHSPSVFGALAKLVAKPNKKLKFAENLWYSCWHISAFCVSFPLLTSQEWFLQASLERNKDVFFPNLDSREQWMSPQIKLLYLVFLGFWFSCLLFLKLETIRKDFLVMVIHHLATIYLVGHSYLLNYWRVGLAVHLCHDFADMFLYSAKTLSYTFFPAVLTDVMFVLFVLAFFFSRLVAFPWLCIYPCFVHVFGEGGQVAERRVSGGILTVLLCVLLCLHIYWWFQIMRIIKSTIQNSTVTTKGDERSEIGDDDELEKEREELLQGREKDKGKERETLREREAKEKEEKSKQKQISGRKEKETEKRPKENKKQR</sequence>
<dbReference type="AlphaFoldDB" id="A0A0G4GFC0"/>
<dbReference type="VEuPathDB" id="CryptoDB:Cvel_21622"/>
<evidence type="ECO:0000259" key="8">
    <source>
        <dbReference type="PROSITE" id="PS50922"/>
    </source>
</evidence>
<evidence type="ECO:0000256" key="2">
    <source>
        <dbReference type="ARBA" id="ARBA00022692"/>
    </source>
</evidence>
<keyword evidence="2 5" id="KW-0812">Transmembrane</keyword>
<feature type="transmembrane region" description="Helical" evidence="7">
    <location>
        <begin position="171"/>
        <end position="190"/>
    </location>
</feature>
<feature type="transmembrane region" description="Helical" evidence="7">
    <location>
        <begin position="243"/>
        <end position="260"/>
    </location>
</feature>
<dbReference type="PANTHER" id="PTHR12560">
    <property type="entry name" value="LONGEVITY ASSURANCE FACTOR 1 LAG1"/>
    <property type="match status" value="1"/>
</dbReference>
<dbReference type="SMART" id="SM00724">
    <property type="entry name" value="TLC"/>
    <property type="match status" value="1"/>
</dbReference>
<gene>
    <name evidence="9" type="ORF">Cvel_21622</name>
</gene>
<evidence type="ECO:0000256" key="1">
    <source>
        <dbReference type="ARBA" id="ARBA00004141"/>
    </source>
</evidence>
<feature type="domain" description="TLC" evidence="8">
    <location>
        <begin position="96"/>
        <end position="302"/>
    </location>
</feature>
<protein>
    <recommendedName>
        <fullName evidence="8">TLC domain-containing protein</fullName>
    </recommendedName>
</protein>
<feature type="transmembrane region" description="Helical" evidence="7">
    <location>
        <begin position="146"/>
        <end position="164"/>
    </location>
</feature>
<feature type="compositionally biased region" description="Basic and acidic residues" evidence="6">
    <location>
        <begin position="323"/>
        <end position="380"/>
    </location>
</feature>
<evidence type="ECO:0000256" key="3">
    <source>
        <dbReference type="ARBA" id="ARBA00022989"/>
    </source>
</evidence>
<dbReference type="GO" id="GO:0046513">
    <property type="term" value="P:ceramide biosynthetic process"/>
    <property type="evidence" value="ECO:0007669"/>
    <property type="project" value="InterPro"/>
</dbReference>
<dbReference type="PANTHER" id="PTHR12560:SF0">
    <property type="entry name" value="LD18904P"/>
    <property type="match status" value="1"/>
</dbReference>
<feature type="transmembrane region" description="Helical" evidence="7">
    <location>
        <begin position="14"/>
        <end position="33"/>
    </location>
</feature>
<evidence type="ECO:0000313" key="9">
    <source>
        <dbReference type="EMBL" id="CEM28192.1"/>
    </source>
</evidence>
<organism evidence="9">
    <name type="scientific">Chromera velia CCMP2878</name>
    <dbReference type="NCBI Taxonomy" id="1169474"/>
    <lineage>
        <taxon>Eukaryota</taxon>
        <taxon>Sar</taxon>
        <taxon>Alveolata</taxon>
        <taxon>Colpodellida</taxon>
        <taxon>Chromeraceae</taxon>
        <taxon>Chromera</taxon>
    </lineage>
</organism>
<dbReference type="GO" id="GO:0050291">
    <property type="term" value="F:sphingosine N-acyltransferase activity"/>
    <property type="evidence" value="ECO:0007669"/>
    <property type="project" value="InterPro"/>
</dbReference>
<evidence type="ECO:0000256" key="4">
    <source>
        <dbReference type="ARBA" id="ARBA00023136"/>
    </source>
</evidence>
<feature type="transmembrane region" description="Helical" evidence="7">
    <location>
        <begin position="45"/>
        <end position="65"/>
    </location>
</feature>
<feature type="transmembrane region" description="Helical" evidence="7">
    <location>
        <begin position="217"/>
        <end position="236"/>
    </location>
</feature>
<proteinExistence type="predicted"/>
<dbReference type="EMBL" id="CDMZ01001152">
    <property type="protein sequence ID" value="CEM28192.1"/>
    <property type="molecule type" value="Genomic_DNA"/>
</dbReference>
<dbReference type="GO" id="GO:0016020">
    <property type="term" value="C:membrane"/>
    <property type="evidence" value="ECO:0007669"/>
    <property type="project" value="UniProtKB-SubCell"/>
</dbReference>
<feature type="region of interest" description="Disordered" evidence="6">
    <location>
        <begin position="308"/>
        <end position="380"/>
    </location>
</feature>
<evidence type="ECO:0000256" key="7">
    <source>
        <dbReference type="SAM" id="Phobius"/>
    </source>
</evidence>
<evidence type="ECO:0000256" key="6">
    <source>
        <dbReference type="SAM" id="MobiDB-lite"/>
    </source>
</evidence>
<comment type="subcellular location">
    <subcellularLocation>
        <location evidence="1">Membrane</location>
        <topology evidence="1">Multi-pass membrane protein</topology>
    </subcellularLocation>
</comment>
<reference evidence="9" key="1">
    <citation type="submission" date="2014-11" db="EMBL/GenBank/DDBJ databases">
        <authorList>
            <person name="Otto D Thomas"/>
            <person name="Naeem Raeece"/>
        </authorList>
    </citation>
    <scope>NUCLEOTIDE SEQUENCE</scope>
</reference>
<dbReference type="InterPro" id="IPR006634">
    <property type="entry name" value="TLC-dom"/>
</dbReference>
<dbReference type="PROSITE" id="PS50922">
    <property type="entry name" value="TLC"/>
    <property type="match status" value="1"/>
</dbReference>
<evidence type="ECO:0000256" key="5">
    <source>
        <dbReference type="PROSITE-ProRule" id="PRU00205"/>
    </source>
</evidence>
<keyword evidence="3 7" id="KW-1133">Transmembrane helix</keyword>